<feature type="region of interest" description="Disordered" evidence="1">
    <location>
        <begin position="128"/>
        <end position="209"/>
    </location>
</feature>
<gene>
    <name evidence="2" type="ORF">BU16DRAFT_615943</name>
</gene>
<feature type="region of interest" description="Disordered" evidence="1">
    <location>
        <begin position="32"/>
        <end position="55"/>
    </location>
</feature>
<dbReference type="Proteomes" id="UP000799750">
    <property type="component" value="Unassembled WGS sequence"/>
</dbReference>
<protein>
    <recommendedName>
        <fullName evidence="4">BTB domain-containing protein</fullName>
    </recommendedName>
</protein>
<name>A0A6A6R5F2_9PEZI</name>
<evidence type="ECO:0000256" key="1">
    <source>
        <dbReference type="SAM" id="MobiDB-lite"/>
    </source>
</evidence>
<feature type="compositionally biased region" description="Basic and acidic residues" evidence="1">
    <location>
        <begin position="177"/>
        <end position="190"/>
    </location>
</feature>
<accession>A0A6A6R5F2</accession>
<organism evidence="2 3">
    <name type="scientific">Lophium mytilinum</name>
    <dbReference type="NCBI Taxonomy" id="390894"/>
    <lineage>
        <taxon>Eukaryota</taxon>
        <taxon>Fungi</taxon>
        <taxon>Dikarya</taxon>
        <taxon>Ascomycota</taxon>
        <taxon>Pezizomycotina</taxon>
        <taxon>Dothideomycetes</taxon>
        <taxon>Pleosporomycetidae</taxon>
        <taxon>Mytilinidiales</taxon>
        <taxon>Mytilinidiaceae</taxon>
        <taxon>Lophium</taxon>
    </lineage>
</organism>
<keyword evidence="3" id="KW-1185">Reference proteome</keyword>
<evidence type="ECO:0000313" key="2">
    <source>
        <dbReference type="EMBL" id="KAF2498983.1"/>
    </source>
</evidence>
<feature type="compositionally biased region" description="Basic and acidic residues" evidence="1">
    <location>
        <begin position="82"/>
        <end position="93"/>
    </location>
</feature>
<reference evidence="2" key="1">
    <citation type="journal article" date="2020" name="Stud. Mycol.">
        <title>101 Dothideomycetes genomes: a test case for predicting lifestyles and emergence of pathogens.</title>
        <authorList>
            <person name="Haridas S."/>
            <person name="Albert R."/>
            <person name="Binder M."/>
            <person name="Bloem J."/>
            <person name="Labutti K."/>
            <person name="Salamov A."/>
            <person name="Andreopoulos B."/>
            <person name="Baker S."/>
            <person name="Barry K."/>
            <person name="Bills G."/>
            <person name="Bluhm B."/>
            <person name="Cannon C."/>
            <person name="Castanera R."/>
            <person name="Culley D."/>
            <person name="Daum C."/>
            <person name="Ezra D."/>
            <person name="Gonzalez J."/>
            <person name="Henrissat B."/>
            <person name="Kuo A."/>
            <person name="Liang C."/>
            <person name="Lipzen A."/>
            <person name="Lutzoni F."/>
            <person name="Magnuson J."/>
            <person name="Mondo S."/>
            <person name="Nolan M."/>
            <person name="Ohm R."/>
            <person name="Pangilinan J."/>
            <person name="Park H.-J."/>
            <person name="Ramirez L."/>
            <person name="Alfaro M."/>
            <person name="Sun H."/>
            <person name="Tritt A."/>
            <person name="Yoshinaga Y."/>
            <person name="Zwiers L.-H."/>
            <person name="Turgeon B."/>
            <person name="Goodwin S."/>
            <person name="Spatafora J."/>
            <person name="Crous P."/>
            <person name="Grigoriev I."/>
        </authorList>
    </citation>
    <scope>NUCLEOTIDE SEQUENCE</scope>
    <source>
        <strain evidence="2">CBS 269.34</strain>
    </source>
</reference>
<feature type="compositionally biased region" description="Acidic residues" evidence="1">
    <location>
        <begin position="587"/>
        <end position="631"/>
    </location>
</feature>
<feature type="compositionally biased region" description="Acidic residues" evidence="1">
    <location>
        <begin position="561"/>
        <end position="575"/>
    </location>
</feature>
<dbReference type="EMBL" id="MU004185">
    <property type="protein sequence ID" value="KAF2498983.1"/>
    <property type="molecule type" value="Genomic_DNA"/>
</dbReference>
<dbReference type="OrthoDB" id="5275938at2759"/>
<feature type="region of interest" description="Disordered" evidence="1">
    <location>
        <begin position="538"/>
        <end position="686"/>
    </location>
</feature>
<evidence type="ECO:0008006" key="4">
    <source>
        <dbReference type="Google" id="ProtNLM"/>
    </source>
</evidence>
<feature type="region of interest" description="Disordered" evidence="1">
    <location>
        <begin position="67"/>
        <end position="105"/>
    </location>
</feature>
<sequence length="686" mass="76113">MSSSTGYPTLIKPSKPDAGGDQFLAFLNLGKQKAQKTAEHNGTGPEIEKQELGTGSCMGDLTRADTSLTAHSVMPHPVQKRSLLEKRKREDVPRGYPSLSGSDVKASASSWALPISWLEGLGHQAKDVAGADTGAPPMNQHMSLDKDTTASADSGLPSQAHQDNSIAPDALAPSSRENVEHGEQTHDHSVNHSQASSVDESPLTPGEELTIIDPEGDLRVTIGTIGSEITALCSSPCLRRASPKWKALIDASPTEIHLEEDIEMVLDLLRIAHAQFAGLPTHTIFDELLAFARICRVYEVTELVRPWMHIWVDPWMGKALDPGYEGCIFVAWIFGYQETFDALTQRLASTAAPSRVDIPENVLELFDLELRTIIVDNILRIRNLVIPDILSICNSQVSQLSDERSPKSCRVSEDCVTGDDHSELCDCIALGSLQRGLKSIGLWPPYPPPDTSPFTIQSLQTQLDGLHLLSYPGHEEQHSFCRANEEFHNALHLNRKQVPTLQVAHKEHFESFIPMIDDPLVWKSKAVEKMGFLERDFRDRDHESDSESDETFLDPELKPENDDEANDLDDEENDVDQPSFIDPFAGVEDDEDEDEDYEESDEESGSEPDEEYLDSGEESDYTSDVEEEEPVEAPSKTWPTDVTEDESVEEDPDAWESESEELGCAGEDSTVTPPREEFDPVSTFYY</sequence>
<feature type="compositionally biased region" description="Acidic residues" evidence="1">
    <location>
        <begin position="642"/>
        <end position="661"/>
    </location>
</feature>
<evidence type="ECO:0000313" key="3">
    <source>
        <dbReference type="Proteomes" id="UP000799750"/>
    </source>
</evidence>
<proteinExistence type="predicted"/>
<dbReference type="AlphaFoldDB" id="A0A6A6R5F2"/>
<feature type="compositionally biased region" description="Polar residues" evidence="1">
    <location>
        <begin position="149"/>
        <end position="165"/>
    </location>
</feature>